<proteinExistence type="predicted"/>
<keyword evidence="2" id="KW-1185">Reference proteome</keyword>
<evidence type="ECO:0000313" key="1">
    <source>
        <dbReference type="EMBL" id="GIY56544.1"/>
    </source>
</evidence>
<sequence length="91" mass="10125">MLHKNEPLKRETKMIIQNECPSPESFKKPNIFGNKLDHVRSSLARKTSRDGGVLISFGIGVETGLSNNLGRMLVFVVRTVAGIEEDICLIE</sequence>
<dbReference type="Proteomes" id="UP001054837">
    <property type="component" value="Unassembled WGS sequence"/>
</dbReference>
<comment type="caution">
    <text evidence="1">The sequence shown here is derived from an EMBL/GenBank/DDBJ whole genome shotgun (WGS) entry which is preliminary data.</text>
</comment>
<organism evidence="1 2">
    <name type="scientific">Caerostris darwini</name>
    <dbReference type="NCBI Taxonomy" id="1538125"/>
    <lineage>
        <taxon>Eukaryota</taxon>
        <taxon>Metazoa</taxon>
        <taxon>Ecdysozoa</taxon>
        <taxon>Arthropoda</taxon>
        <taxon>Chelicerata</taxon>
        <taxon>Arachnida</taxon>
        <taxon>Araneae</taxon>
        <taxon>Araneomorphae</taxon>
        <taxon>Entelegynae</taxon>
        <taxon>Araneoidea</taxon>
        <taxon>Araneidae</taxon>
        <taxon>Caerostris</taxon>
    </lineage>
</organism>
<accession>A0AAV4UFJ3</accession>
<dbReference type="AlphaFoldDB" id="A0AAV4UFJ3"/>
<evidence type="ECO:0000313" key="2">
    <source>
        <dbReference type="Proteomes" id="UP001054837"/>
    </source>
</evidence>
<dbReference type="EMBL" id="BPLQ01011204">
    <property type="protein sequence ID" value="GIY56544.1"/>
    <property type="molecule type" value="Genomic_DNA"/>
</dbReference>
<name>A0AAV4UFJ3_9ARAC</name>
<gene>
    <name evidence="1" type="ORF">CDAR_220361</name>
</gene>
<protein>
    <submittedName>
        <fullName evidence="1">Uncharacterized protein</fullName>
    </submittedName>
</protein>
<reference evidence="1 2" key="1">
    <citation type="submission" date="2021-06" db="EMBL/GenBank/DDBJ databases">
        <title>Caerostris darwini draft genome.</title>
        <authorList>
            <person name="Kono N."/>
            <person name="Arakawa K."/>
        </authorList>
    </citation>
    <scope>NUCLEOTIDE SEQUENCE [LARGE SCALE GENOMIC DNA]</scope>
</reference>